<dbReference type="Proteomes" id="UP000325315">
    <property type="component" value="Unassembled WGS sequence"/>
</dbReference>
<evidence type="ECO:0000313" key="2">
    <source>
        <dbReference type="EMBL" id="KAA3466181.1"/>
    </source>
</evidence>
<gene>
    <name evidence="2" type="ORF">EPI10_001295</name>
</gene>
<evidence type="ECO:0000259" key="1">
    <source>
        <dbReference type="Pfam" id="PF24626"/>
    </source>
</evidence>
<comment type="caution">
    <text evidence="2">The sequence shown here is derived from an EMBL/GenBank/DDBJ whole genome shotgun (WGS) entry which is preliminary data.</text>
</comment>
<evidence type="ECO:0000313" key="3">
    <source>
        <dbReference type="Proteomes" id="UP000325315"/>
    </source>
</evidence>
<feature type="domain" description="Tf2-1-like SH3-like" evidence="1">
    <location>
        <begin position="69"/>
        <end position="134"/>
    </location>
</feature>
<proteinExistence type="predicted"/>
<dbReference type="Pfam" id="PF24626">
    <property type="entry name" value="SH3_Tf2-1"/>
    <property type="match status" value="1"/>
</dbReference>
<protein>
    <submittedName>
        <fullName evidence="2">Retrotransposon gag protein</fullName>
    </submittedName>
</protein>
<dbReference type="PANTHER" id="PTHR46148:SF44">
    <property type="entry name" value="GAG-POL POLYPROTEIN"/>
    <property type="match status" value="1"/>
</dbReference>
<dbReference type="EMBL" id="SMMG02000007">
    <property type="protein sequence ID" value="KAA3466181.1"/>
    <property type="molecule type" value="Genomic_DNA"/>
</dbReference>
<organism evidence="2 3">
    <name type="scientific">Gossypium australe</name>
    <dbReference type="NCBI Taxonomy" id="47621"/>
    <lineage>
        <taxon>Eukaryota</taxon>
        <taxon>Viridiplantae</taxon>
        <taxon>Streptophyta</taxon>
        <taxon>Embryophyta</taxon>
        <taxon>Tracheophyta</taxon>
        <taxon>Spermatophyta</taxon>
        <taxon>Magnoliopsida</taxon>
        <taxon>eudicotyledons</taxon>
        <taxon>Gunneridae</taxon>
        <taxon>Pentapetalae</taxon>
        <taxon>rosids</taxon>
        <taxon>malvids</taxon>
        <taxon>Malvales</taxon>
        <taxon>Malvaceae</taxon>
        <taxon>Malvoideae</taxon>
        <taxon>Gossypium</taxon>
    </lineage>
</organism>
<keyword evidence="3" id="KW-1185">Reference proteome</keyword>
<name>A0A5B6VAZ8_9ROSI</name>
<dbReference type="PANTHER" id="PTHR46148">
    <property type="entry name" value="CHROMO DOMAIN-CONTAINING PROTEIN"/>
    <property type="match status" value="1"/>
</dbReference>
<reference evidence="3" key="1">
    <citation type="journal article" date="2019" name="Plant Biotechnol. J.">
        <title>Genome sequencing of the Australian wild diploid species Gossypium australe highlights disease resistance and delayed gland morphogenesis.</title>
        <authorList>
            <person name="Cai Y."/>
            <person name="Cai X."/>
            <person name="Wang Q."/>
            <person name="Wang P."/>
            <person name="Zhang Y."/>
            <person name="Cai C."/>
            <person name="Xu Y."/>
            <person name="Wang K."/>
            <person name="Zhou Z."/>
            <person name="Wang C."/>
            <person name="Geng S."/>
            <person name="Li B."/>
            <person name="Dong Q."/>
            <person name="Hou Y."/>
            <person name="Wang H."/>
            <person name="Ai P."/>
            <person name="Liu Z."/>
            <person name="Yi F."/>
            <person name="Sun M."/>
            <person name="An G."/>
            <person name="Cheng J."/>
            <person name="Zhang Y."/>
            <person name="Shi Q."/>
            <person name="Xie Y."/>
            <person name="Shi X."/>
            <person name="Chang Y."/>
            <person name="Huang F."/>
            <person name="Chen Y."/>
            <person name="Hong S."/>
            <person name="Mi L."/>
            <person name="Sun Q."/>
            <person name="Zhang L."/>
            <person name="Zhou B."/>
            <person name="Peng R."/>
            <person name="Zhang X."/>
            <person name="Liu F."/>
        </authorList>
    </citation>
    <scope>NUCLEOTIDE SEQUENCE [LARGE SCALE GENOMIC DNA]</scope>
    <source>
        <strain evidence="3">cv. PA1801</strain>
    </source>
</reference>
<dbReference type="InterPro" id="IPR056924">
    <property type="entry name" value="SH3_Tf2-1"/>
</dbReference>
<dbReference type="AlphaFoldDB" id="A0A5B6VAZ8"/>
<sequence>MAPYEALYGRKCRTPLFWTELSENKIHRVNLIKDTEQKVKVIRDSLKAASDRKKCYADLKRNEIDFETGDKVLLKVSPWKRVFQFRRIGKLSPRFIGPYEVIEHVGPVAYRLLLPSQLAKIHNVFCVSMLHRYRSDPSHVISPIEIEI</sequence>
<accession>A0A5B6VAZ8</accession>
<dbReference type="OrthoDB" id="1909122at2759"/>